<evidence type="ECO:0000256" key="4">
    <source>
        <dbReference type="ARBA" id="ARBA00022723"/>
    </source>
</evidence>
<evidence type="ECO:0008006" key="10">
    <source>
        <dbReference type="Google" id="ProtNLM"/>
    </source>
</evidence>
<evidence type="ECO:0000313" key="9">
    <source>
        <dbReference type="Proteomes" id="UP001334248"/>
    </source>
</evidence>
<comment type="similarity">
    <text evidence="2">Belongs to the cytochrome P450 family.</text>
</comment>
<dbReference type="InterPro" id="IPR047146">
    <property type="entry name" value="Cyt_P450_E_CYP52_fungi"/>
</dbReference>
<dbReference type="RefSeq" id="XP_064727770.1">
    <property type="nucleotide sequence ID" value="XM_064876463.1"/>
</dbReference>
<evidence type="ECO:0000256" key="2">
    <source>
        <dbReference type="ARBA" id="ARBA00010617"/>
    </source>
</evidence>
<gene>
    <name evidence="8" type="ORF">PMZ80_008060</name>
</gene>
<comment type="caution">
    <text evidence="8">The sequence shown here is derived from an EMBL/GenBank/DDBJ whole genome shotgun (WGS) entry which is preliminary data.</text>
</comment>
<evidence type="ECO:0000313" key="8">
    <source>
        <dbReference type="EMBL" id="KAK5939680.1"/>
    </source>
</evidence>
<dbReference type="PANTHER" id="PTHR24287:SF1">
    <property type="entry name" value="P450, PUTATIVE (EUROFUNG)-RELATED"/>
    <property type="match status" value="1"/>
</dbReference>
<keyword evidence="7" id="KW-0503">Monooxygenase</keyword>
<dbReference type="Pfam" id="PF00067">
    <property type="entry name" value="p450"/>
    <property type="match status" value="1"/>
</dbReference>
<dbReference type="SUPFAM" id="SSF48264">
    <property type="entry name" value="Cytochrome P450"/>
    <property type="match status" value="1"/>
</dbReference>
<keyword evidence="9" id="KW-1185">Reference proteome</keyword>
<dbReference type="EMBL" id="JAVHJV010000010">
    <property type="protein sequence ID" value="KAK5939680.1"/>
    <property type="molecule type" value="Genomic_DNA"/>
</dbReference>
<name>A0ABR0RHF9_9EURO</name>
<keyword evidence="5" id="KW-0560">Oxidoreductase</keyword>
<evidence type="ECO:0000256" key="6">
    <source>
        <dbReference type="ARBA" id="ARBA00023004"/>
    </source>
</evidence>
<evidence type="ECO:0000256" key="1">
    <source>
        <dbReference type="ARBA" id="ARBA00001971"/>
    </source>
</evidence>
<dbReference type="InterPro" id="IPR001128">
    <property type="entry name" value="Cyt_P450"/>
</dbReference>
<organism evidence="8 9">
    <name type="scientific">Knufia obscura</name>
    <dbReference type="NCBI Taxonomy" id="1635080"/>
    <lineage>
        <taxon>Eukaryota</taxon>
        <taxon>Fungi</taxon>
        <taxon>Dikarya</taxon>
        <taxon>Ascomycota</taxon>
        <taxon>Pezizomycotina</taxon>
        <taxon>Eurotiomycetes</taxon>
        <taxon>Chaetothyriomycetidae</taxon>
        <taxon>Chaetothyriales</taxon>
        <taxon>Trichomeriaceae</taxon>
        <taxon>Knufia</taxon>
    </lineage>
</organism>
<dbReference type="InterPro" id="IPR036396">
    <property type="entry name" value="Cyt_P450_sf"/>
</dbReference>
<dbReference type="Gene3D" id="1.10.630.10">
    <property type="entry name" value="Cytochrome P450"/>
    <property type="match status" value="1"/>
</dbReference>
<keyword evidence="4" id="KW-0479">Metal-binding</keyword>
<dbReference type="PRINTS" id="PR00465">
    <property type="entry name" value="EP450IV"/>
</dbReference>
<comment type="cofactor">
    <cofactor evidence="1">
        <name>heme</name>
        <dbReference type="ChEBI" id="CHEBI:30413"/>
    </cofactor>
</comment>
<reference evidence="8 9" key="1">
    <citation type="journal article" date="2023" name="Res Sq">
        <title>Genomic and morphological characterization of Knufia obscura isolated from the Mars 2020 spacecraft assembly facility.</title>
        <authorList>
            <person name="Chander A.M."/>
            <person name="Teixeira M.M."/>
            <person name="Singh N.K."/>
            <person name="Williams M.P."/>
            <person name="Parker C.W."/>
            <person name="Leo P."/>
            <person name="Stajich J.E."/>
            <person name="Torok T."/>
            <person name="Tighe S."/>
            <person name="Mason C.E."/>
            <person name="Venkateswaran K."/>
        </authorList>
    </citation>
    <scope>NUCLEOTIDE SEQUENCE [LARGE SCALE GENOMIC DNA]</scope>
    <source>
        <strain evidence="8 9">CCFEE 5817</strain>
    </source>
</reference>
<dbReference type="PRINTS" id="PR00385">
    <property type="entry name" value="P450"/>
</dbReference>
<sequence>MAYVSMKILIVCGLATLVAYWYISARTEAKGRANFARQHGCQPIKNNLRGKWPLSLDLLKVQYAAAQRNQLFDFLQPYFDKYGPTFSINIVGEGLCTIDPANVEAITISKFDDWGLGTRRRGVFPFIGEGIFSQDGHAWKQSRDLIRKHSDARGTVDLAPAFFSFTLGTTTDLLFGESLDTLSRDDQKDFSNSFDHATKVTALRLRLAELCWVYTPPSFMKSCRTVKKFASHFVRRALACQKQQGNAAKRQYSFILDLYEKINSQFLVSDQLVNVLLAGRDTTAASLTWTFFHLLRNPEKLQRLKREIDSVTQGDSGITKQHIQQMPYLSAVWTEILRLYPQIPMNVRFATRHTWLPKGGGPDGEMPIFVPKHSGCGISVYHMHRRKDLYGEDANGFRPERWLSGELKDIKYGYMPFWHGQRICLGKDFATLEASYLIVRLLQAYPDMHLPQDHAILQPGKEKQDVGIVVASTEGCKVVLR</sequence>
<evidence type="ECO:0000256" key="3">
    <source>
        <dbReference type="ARBA" id="ARBA00022617"/>
    </source>
</evidence>
<dbReference type="PANTHER" id="PTHR24287">
    <property type="entry name" value="P450, PUTATIVE (EUROFUNG)-RELATED"/>
    <property type="match status" value="1"/>
</dbReference>
<dbReference type="InterPro" id="IPR002403">
    <property type="entry name" value="Cyt_P450_E_grp-IV"/>
</dbReference>
<protein>
    <recommendedName>
        <fullName evidence="10">Cytochrome P450</fullName>
    </recommendedName>
</protein>
<evidence type="ECO:0000256" key="5">
    <source>
        <dbReference type="ARBA" id="ARBA00023002"/>
    </source>
</evidence>
<dbReference type="Proteomes" id="UP001334248">
    <property type="component" value="Unassembled WGS sequence"/>
</dbReference>
<proteinExistence type="inferred from homology"/>
<keyword evidence="6" id="KW-0408">Iron</keyword>
<keyword evidence="3" id="KW-0349">Heme</keyword>
<evidence type="ECO:0000256" key="7">
    <source>
        <dbReference type="ARBA" id="ARBA00023033"/>
    </source>
</evidence>
<accession>A0ABR0RHF9</accession>
<dbReference type="GeneID" id="90001509"/>